<evidence type="ECO:0000313" key="3">
    <source>
        <dbReference type="EMBL" id="GAA4406681.1"/>
    </source>
</evidence>
<evidence type="ECO:0000256" key="2">
    <source>
        <dbReference type="SAM" id="MobiDB-lite"/>
    </source>
</evidence>
<keyword evidence="4" id="KW-1185">Reference proteome</keyword>
<evidence type="ECO:0008006" key="5">
    <source>
        <dbReference type="Google" id="ProtNLM"/>
    </source>
</evidence>
<evidence type="ECO:0000256" key="1">
    <source>
        <dbReference type="SAM" id="Coils"/>
    </source>
</evidence>
<name>A0ABP8KHE4_9MICO</name>
<proteinExistence type="predicted"/>
<feature type="coiled-coil region" evidence="1">
    <location>
        <begin position="813"/>
        <end position="881"/>
    </location>
</feature>
<dbReference type="Gene3D" id="1.20.5.340">
    <property type="match status" value="1"/>
</dbReference>
<dbReference type="NCBIfam" id="TIGR02680">
    <property type="entry name" value="TIGR02680 family protein"/>
    <property type="match status" value="1"/>
</dbReference>
<feature type="coiled-coil region" evidence="1">
    <location>
        <begin position="941"/>
        <end position="975"/>
    </location>
</feature>
<reference evidence="4" key="1">
    <citation type="journal article" date="2019" name="Int. J. Syst. Evol. Microbiol.">
        <title>The Global Catalogue of Microorganisms (GCM) 10K type strain sequencing project: providing services to taxonomists for standard genome sequencing and annotation.</title>
        <authorList>
            <consortium name="The Broad Institute Genomics Platform"/>
            <consortium name="The Broad Institute Genome Sequencing Center for Infectious Disease"/>
            <person name="Wu L."/>
            <person name="Ma J."/>
        </authorList>
    </citation>
    <scope>NUCLEOTIDE SEQUENCE [LARGE SCALE GENOMIC DNA]</scope>
    <source>
        <strain evidence="4">JCM 17809</strain>
    </source>
</reference>
<gene>
    <name evidence="3" type="ORF">GCM10023168_21950</name>
</gene>
<feature type="compositionally biased region" description="Basic and acidic residues" evidence="2">
    <location>
        <begin position="356"/>
        <end position="369"/>
    </location>
</feature>
<dbReference type="Proteomes" id="UP001500945">
    <property type="component" value="Unassembled WGS sequence"/>
</dbReference>
<accession>A0ABP8KHE4</accession>
<dbReference type="SUPFAM" id="SSF52540">
    <property type="entry name" value="P-loop containing nucleoside triphosphate hydrolases"/>
    <property type="match status" value="1"/>
</dbReference>
<feature type="coiled-coil region" evidence="1">
    <location>
        <begin position="755"/>
        <end position="789"/>
    </location>
</feature>
<feature type="coiled-coil region" evidence="1">
    <location>
        <begin position="286"/>
        <end position="320"/>
    </location>
</feature>
<dbReference type="InterPro" id="IPR013496">
    <property type="entry name" value="CHP02680"/>
</dbReference>
<comment type="caution">
    <text evidence="3">The sequence shown here is derived from an EMBL/GenBank/DDBJ whole genome shotgun (WGS) entry which is preliminary data.</text>
</comment>
<evidence type="ECO:0000313" key="4">
    <source>
        <dbReference type="Proteomes" id="UP001500945"/>
    </source>
</evidence>
<protein>
    <recommendedName>
        <fullName evidence="5">TIGR02680 family protein</fullName>
    </recommendedName>
</protein>
<organism evidence="3 4">
    <name type="scientific">Fodinibacter luteus</name>
    <dbReference type="NCBI Taxonomy" id="552064"/>
    <lineage>
        <taxon>Bacteria</taxon>
        <taxon>Bacillati</taxon>
        <taxon>Actinomycetota</taxon>
        <taxon>Actinomycetes</taxon>
        <taxon>Micrococcales</taxon>
        <taxon>Intrasporangiaceae</taxon>
        <taxon>Fodinibacter (ex Wang et al. 2009)</taxon>
    </lineage>
</organism>
<keyword evidence="1" id="KW-0175">Coiled coil</keyword>
<sequence length="1401" mass="151323">MSEGSRFHLARCGVLNVWQYDRQVFDLADGRLLLRGANGAGKSKTMEMLLPFAIDGDKARLTASGRHHTSLLWLLLDGYDGQARTGYVWVEFSRTTDDGDPETVTCGVGMRATQSARTATAWYFTSNRRVGHDLHLEDDAGPLSRQQLEAEVTRDGTGQVFDQAVRYREHVGQLLFGLPGDQYDDLLRLIYWLRQPQVGEDIDPQRLAEQLVNALPQVDDAALRTAGDTFDELEAFGEQIERRSRAAEAIGRFVETYAGYSRSVVRERGTALVEADGQLRRRVAQVRSLEGELAEATMERDRAEEDRRRSRNLQEEAQARIGALESGPEARARARLVEMAKTVEALGGAARRAERHHTEALSRARRSADGADAEADALADAMATFADGVGAAARALDDVMAPAEAGVPGQGAALLGVAALARARDGLRWPDEDAALDLDPGLSAGREWLGAASTAVTRRQAAVTVVRGALDAAALARREADDATARETEAQERADAGRDLLEAARGSTGAAEQAFVTALDAWLVAAPAVTAFDVPDLDPAGLRALEGLARASVADEVEQQTAAAGRAETDGEVAVARREALLAERARVESEVDPLPPAPPWRRDARQHRAGAPFWRLVDVADDLSPDERAGLEAALEGAGLLDAWVDPEGRVDGHRLDVGLDAALEEGDRSGAASHTGGGATLALHLRVDSSADDPGVPPTVVQAVLDRVAVVVDGVAPDGPGLAVGTDGSWRAGPLRGRTTKETAQYLGAGARVAERRRRLALLDAQVAEAQAQLEDASRRAVEARDRLRRITAWLGSRPPHDAVLSAWATLEERETALERLEAELRELAARARERRATASARHAELVTAGDTHGLPVTADALRAREEALRALVARLTEHLRSIPELERALARWTVQAGLARDEQAATAAAATELEAAEGAWRARQQEHQTLVEAEGASVAELEARLSALRHGVEEHRGRVEELSRLHDALLARVGGLEATVAGARERVDLAHPQVEEARMRLAALDDLAGFVLAAFGGTTIEHGPSVEEPTSGSGGRDPASDETTDAGTGGSPAPGGQRHLGTMPVAAVRRLVAALPGVTTPERSRNAVLQSVAALLAGDAAVHEPRLNEDGGVLVAIGRDETGDLPVVELHQRLAAGVASDRELLTARERKLFEDHVLGQLGDALRSVRRKADELVHAMNEQLRDVTTSQGIRVRLRWRLRDDIAPEARRAVELLRQPPGALLPGERTELRESLHRLIEVSRAEAPEESYAVHLARALDYRRWNAFTVQYHRPEAGEWRDLHRRTALSQGEQKVLCYLPLFAAAAAHFTSVAGAAPYAPRFVLLDDAFPKIDVRTHPLLFGLLVDLDLDFVITSERLWGTHATVPRLAIYEALRSPGDRGIAQYEHRWDGQQLVAVGA</sequence>
<dbReference type="Pfam" id="PF13558">
    <property type="entry name" value="SbcC_Walker_B"/>
    <property type="match status" value="1"/>
</dbReference>
<dbReference type="InterPro" id="IPR027417">
    <property type="entry name" value="P-loop_NTPase"/>
</dbReference>
<feature type="region of interest" description="Disordered" evidence="2">
    <location>
        <begin position="348"/>
        <end position="369"/>
    </location>
</feature>
<dbReference type="RefSeq" id="WP_345205716.1">
    <property type="nucleotide sequence ID" value="NZ_BAABGM010000013.1"/>
</dbReference>
<feature type="region of interest" description="Disordered" evidence="2">
    <location>
        <begin position="1023"/>
        <end position="1063"/>
    </location>
</feature>
<dbReference type="EMBL" id="BAABGM010000013">
    <property type="protein sequence ID" value="GAA4406681.1"/>
    <property type="molecule type" value="Genomic_DNA"/>
</dbReference>